<dbReference type="HOGENOM" id="CLU_208383_0_0_9"/>
<dbReference type="AlphaFoldDB" id="L0F313"/>
<organism evidence="2 3">
    <name type="scientific">Desulfitobacterium dichloroeliminans (strain LMG P-21439 / DCA1)</name>
    <dbReference type="NCBI Taxonomy" id="871963"/>
    <lineage>
        <taxon>Bacteria</taxon>
        <taxon>Bacillati</taxon>
        <taxon>Bacillota</taxon>
        <taxon>Clostridia</taxon>
        <taxon>Eubacteriales</taxon>
        <taxon>Desulfitobacteriaceae</taxon>
        <taxon>Desulfitobacterium</taxon>
    </lineage>
</organism>
<keyword evidence="1" id="KW-0812">Transmembrane</keyword>
<evidence type="ECO:0000313" key="2">
    <source>
        <dbReference type="EMBL" id="AGA68239.1"/>
    </source>
</evidence>
<name>L0F313_DESDL</name>
<sequence>MLIFPAVISPTVATISVLIPFILVPAALITFVVWMIRKINRIDEKLMDIQEKLKDR</sequence>
<feature type="transmembrane region" description="Helical" evidence="1">
    <location>
        <begin position="12"/>
        <end position="36"/>
    </location>
</feature>
<keyword evidence="3" id="KW-1185">Reference proteome</keyword>
<evidence type="ECO:0000313" key="3">
    <source>
        <dbReference type="Proteomes" id="UP000010797"/>
    </source>
</evidence>
<evidence type="ECO:0000256" key="1">
    <source>
        <dbReference type="SAM" id="Phobius"/>
    </source>
</evidence>
<proteinExistence type="predicted"/>
<reference evidence="3" key="1">
    <citation type="submission" date="2012-02" db="EMBL/GenBank/DDBJ databases">
        <title>Complete sequence of Desulfitobacterium dichloroeliminans LMG P-21439.</title>
        <authorList>
            <person name="Lucas S."/>
            <person name="Han J."/>
            <person name="Lapidus A."/>
            <person name="Cheng J.-F."/>
            <person name="Goodwin L."/>
            <person name="Pitluck S."/>
            <person name="Peters L."/>
            <person name="Ovchinnikova G."/>
            <person name="Teshima H."/>
            <person name="Detter J.C."/>
            <person name="Han C."/>
            <person name="Tapia R."/>
            <person name="Land M."/>
            <person name="Hauser L."/>
            <person name="Kyrpides N."/>
            <person name="Ivanova N."/>
            <person name="Pagani I."/>
            <person name="Kruse T."/>
            <person name="de Vos W.M."/>
            <person name="Boon N."/>
            <person name="Smidt H."/>
            <person name="Woyke T."/>
        </authorList>
    </citation>
    <scope>NUCLEOTIDE SEQUENCE [LARGE SCALE GENOMIC DNA]</scope>
    <source>
        <strain evidence="3">LMG P-21439 / DCA1</strain>
    </source>
</reference>
<gene>
    <name evidence="2" type="ordered locus">Desdi_0712</name>
</gene>
<keyword evidence="1" id="KW-0472">Membrane</keyword>
<dbReference type="KEGG" id="ddl:Desdi_0712"/>
<dbReference type="Proteomes" id="UP000010797">
    <property type="component" value="Chromosome"/>
</dbReference>
<dbReference type="EMBL" id="CP003344">
    <property type="protein sequence ID" value="AGA68239.1"/>
    <property type="molecule type" value="Genomic_DNA"/>
</dbReference>
<dbReference type="STRING" id="871963.Desdi_0712"/>
<protein>
    <submittedName>
        <fullName evidence="2">Uncharacterized protein</fullName>
    </submittedName>
</protein>
<accession>L0F313</accession>
<keyword evidence="1" id="KW-1133">Transmembrane helix</keyword>
<dbReference type="RefSeq" id="WP_015261241.1">
    <property type="nucleotide sequence ID" value="NC_019903.1"/>
</dbReference>